<evidence type="ECO:0000313" key="3">
    <source>
        <dbReference type="Proteomes" id="UP000241462"/>
    </source>
</evidence>
<dbReference type="AlphaFoldDB" id="A0A2T2ZZS3"/>
<feature type="compositionally biased region" description="Basic residues" evidence="1">
    <location>
        <begin position="79"/>
        <end position="92"/>
    </location>
</feature>
<evidence type="ECO:0000313" key="2">
    <source>
        <dbReference type="EMBL" id="PSR80179.1"/>
    </source>
</evidence>
<proteinExistence type="predicted"/>
<feature type="region of interest" description="Disordered" evidence="1">
    <location>
        <begin position="77"/>
        <end position="113"/>
    </location>
</feature>
<dbReference type="Proteomes" id="UP000241462">
    <property type="component" value="Unassembled WGS sequence"/>
</dbReference>
<evidence type="ECO:0000256" key="1">
    <source>
        <dbReference type="SAM" id="MobiDB-lite"/>
    </source>
</evidence>
<accession>A0A2T2ZZS3</accession>
<dbReference type="InParanoid" id="A0A2T2ZZS3"/>
<name>A0A2T2ZZS3_9PEZI</name>
<feature type="region of interest" description="Disordered" evidence="1">
    <location>
        <begin position="1"/>
        <end position="43"/>
    </location>
</feature>
<dbReference type="EMBL" id="KZ678539">
    <property type="protein sequence ID" value="PSR80179.1"/>
    <property type="molecule type" value="Genomic_DNA"/>
</dbReference>
<protein>
    <submittedName>
        <fullName evidence="2">Uncharacterized protein</fullName>
    </submittedName>
</protein>
<reference evidence="2 3" key="1">
    <citation type="journal article" date="2018" name="Mycol. Prog.">
        <title>Coniella lustricola, a new species from submerged detritus.</title>
        <authorList>
            <person name="Raudabaugh D.B."/>
            <person name="Iturriaga T."/>
            <person name="Carver A."/>
            <person name="Mondo S."/>
            <person name="Pangilinan J."/>
            <person name="Lipzen A."/>
            <person name="He G."/>
            <person name="Amirebrahimi M."/>
            <person name="Grigoriev I.V."/>
            <person name="Miller A.N."/>
        </authorList>
    </citation>
    <scope>NUCLEOTIDE SEQUENCE [LARGE SCALE GENOMIC DNA]</scope>
    <source>
        <strain evidence="2 3">B22-T-1</strain>
    </source>
</reference>
<sequence length="182" mass="18682">MNGSQGAAVAKALSRCLSHPRTNPSAGQRGPARARPSRSEQRRAWIPKWHGSCAAMHGLSWRRGLCLLRQEGFAERAERRGRRGGGGRRRRQNRTEQNRVGQQKGGGGGGGGGGGRCAFWQKAEAAVAADLDLVSLAAGGGPATERCSDLQVAGLGGGGSVGCVQPLCGSAGLDCAVLCVPG</sequence>
<keyword evidence="3" id="KW-1185">Reference proteome</keyword>
<organism evidence="2 3">
    <name type="scientific">Coniella lustricola</name>
    <dbReference type="NCBI Taxonomy" id="2025994"/>
    <lineage>
        <taxon>Eukaryota</taxon>
        <taxon>Fungi</taxon>
        <taxon>Dikarya</taxon>
        <taxon>Ascomycota</taxon>
        <taxon>Pezizomycotina</taxon>
        <taxon>Sordariomycetes</taxon>
        <taxon>Sordariomycetidae</taxon>
        <taxon>Diaporthales</taxon>
        <taxon>Schizoparmaceae</taxon>
        <taxon>Coniella</taxon>
    </lineage>
</organism>
<gene>
    <name evidence="2" type="ORF">BD289DRAFT_72618</name>
</gene>
<feature type="compositionally biased region" description="Gly residues" evidence="1">
    <location>
        <begin position="103"/>
        <end position="113"/>
    </location>
</feature>